<organism evidence="2 3">
    <name type="scientific">Deinococcus reticulitermitis</name>
    <dbReference type="NCBI Taxonomy" id="856736"/>
    <lineage>
        <taxon>Bacteria</taxon>
        <taxon>Thermotogati</taxon>
        <taxon>Deinococcota</taxon>
        <taxon>Deinococci</taxon>
        <taxon>Deinococcales</taxon>
        <taxon>Deinococcaceae</taxon>
        <taxon>Deinococcus</taxon>
    </lineage>
</organism>
<feature type="region of interest" description="Disordered" evidence="1">
    <location>
        <begin position="133"/>
        <end position="168"/>
    </location>
</feature>
<sequence>MKPFAPGQRWTYRTRPGEDTSTLLVLGCDLRRAPEGESGADGSRVVSVRLDRLRMIGPEGAGSWISELAHTPVAEANVRDSVLDLLEEGVPLPADLSGYHGWQLDYEKGEAGFFTVPIAEILDLLEGLMGPPPGPAHPVFQKSNGRARLLGPWEDEGERSAPLGRGQA</sequence>
<dbReference type="RefSeq" id="WP_092262936.1">
    <property type="nucleotide sequence ID" value="NZ_FNZA01000001.1"/>
</dbReference>
<name>A0A1H6SW57_9DEIO</name>
<proteinExistence type="predicted"/>
<dbReference type="EMBL" id="FNZA01000001">
    <property type="protein sequence ID" value="SEI72189.1"/>
    <property type="molecule type" value="Genomic_DNA"/>
</dbReference>
<keyword evidence="3" id="KW-1185">Reference proteome</keyword>
<evidence type="ECO:0000256" key="1">
    <source>
        <dbReference type="SAM" id="MobiDB-lite"/>
    </source>
</evidence>
<gene>
    <name evidence="2" type="ORF">SAMN04488058_101437</name>
</gene>
<dbReference type="OrthoDB" id="66828at2"/>
<accession>A0A1H6SW57</accession>
<evidence type="ECO:0000313" key="2">
    <source>
        <dbReference type="EMBL" id="SEI72189.1"/>
    </source>
</evidence>
<evidence type="ECO:0000313" key="3">
    <source>
        <dbReference type="Proteomes" id="UP000199223"/>
    </source>
</evidence>
<dbReference type="Proteomes" id="UP000199223">
    <property type="component" value="Unassembled WGS sequence"/>
</dbReference>
<dbReference type="AlphaFoldDB" id="A0A1H6SW57"/>
<protein>
    <submittedName>
        <fullName evidence="2">Uncharacterized protein</fullName>
    </submittedName>
</protein>
<reference evidence="3" key="1">
    <citation type="submission" date="2016-10" db="EMBL/GenBank/DDBJ databases">
        <authorList>
            <person name="Varghese N."/>
            <person name="Submissions S."/>
        </authorList>
    </citation>
    <scope>NUCLEOTIDE SEQUENCE [LARGE SCALE GENOMIC DNA]</scope>
    <source>
        <strain evidence="3">CGMCC 1.10218</strain>
    </source>
</reference>
<dbReference type="STRING" id="856736.SAMN04488058_101437"/>